<keyword evidence="4" id="KW-1185">Reference proteome</keyword>
<dbReference type="STRING" id="658219.SAMN05216212_2507"/>
<comment type="similarity">
    <text evidence="1">Belongs to the CapA family.</text>
</comment>
<dbReference type="Proteomes" id="UP000199305">
    <property type="component" value="Unassembled WGS sequence"/>
</dbReference>
<dbReference type="SMART" id="SM00854">
    <property type="entry name" value="PGA_cap"/>
    <property type="match status" value="1"/>
</dbReference>
<dbReference type="OrthoDB" id="9810718at2"/>
<evidence type="ECO:0000313" key="4">
    <source>
        <dbReference type="Proteomes" id="UP000199305"/>
    </source>
</evidence>
<dbReference type="InterPro" id="IPR029052">
    <property type="entry name" value="Metallo-depent_PP-like"/>
</dbReference>
<feature type="domain" description="Capsule synthesis protein CapA" evidence="2">
    <location>
        <begin position="2"/>
        <end position="282"/>
    </location>
</feature>
<gene>
    <name evidence="3" type="ORF">SAMN05216212_2507</name>
</gene>
<dbReference type="SUPFAM" id="SSF56300">
    <property type="entry name" value="Metallo-dependent phosphatases"/>
    <property type="match status" value="1"/>
</dbReference>
<dbReference type="EMBL" id="FNFH01000005">
    <property type="protein sequence ID" value="SDK50962.1"/>
    <property type="molecule type" value="Genomic_DNA"/>
</dbReference>
<dbReference type="PANTHER" id="PTHR33393">
    <property type="entry name" value="POLYGLUTAMINE SYNTHESIS ACCESSORY PROTEIN RV0574C-RELATED"/>
    <property type="match status" value="1"/>
</dbReference>
<evidence type="ECO:0000259" key="2">
    <source>
        <dbReference type="SMART" id="SM00854"/>
    </source>
</evidence>
<dbReference type="InterPro" id="IPR019079">
    <property type="entry name" value="Capsule_synth_CapA"/>
</dbReference>
<dbReference type="InterPro" id="IPR052169">
    <property type="entry name" value="CW_Biosynth-Accessory"/>
</dbReference>
<sequence>MRLILAGDVMTGRGIDQILPNAGSSRIYESWLKSAYDYVVLAERRNGPIPLPVSPGYIWGDALEVMQARLPDFRVINLETAVTTSNDCWPGKGIQYRMHPANLDCLTVAEIDICSLANNHVLDWGYPGLGETLTSLHKTGIRTAGAGLESAEACTAITAHCGNARLVMFACGHGSSGIPPVWGATPGRAGVCRVANLSNETADDIAHRINAARQPGDITMLSIHWGGNWGYAVPTDQQRFARRLVEAGVDIVCGHSSHHSKAIEIYRDRPILYGCGDLINDYEGIGGQEQFRSDLRVLYCVELSKDGGLQSLELIPFQSRRLQLEQAPEKNRRWLRQKLDSECGLFGGHLRSGTADISFFLEW</sequence>
<evidence type="ECO:0000313" key="3">
    <source>
        <dbReference type="EMBL" id="SDK50962.1"/>
    </source>
</evidence>
<dbReference type="RefSeq" id="WP_091514574.1">
    <property type="nucleotide sequence ID" value="NZ_FNFH01000005.1"/>
</dbReference>
<evidence type="ECO:0000256" key="1">
    <source>
        <dbReference type="ARBA" id="ARBA00005662"/>
    </source>
</evidence>
<reference evidence="4" key="1">
    <citation type="submission" date="2016-10" db="EMBL/GenBank/DDBJ databases">
        <authorList>
            <person name="Varghese N."/>
            <person name="Submissions S."/>
        </authorList>
    </citation>
    <scope>NUCLEOTIDE SEQUENCE [LARGE SCALE GENOMIC DNA]</scope>
    <source>
        <strain evidence="4">CGMCC 1.10658</strain>
    </source>
</reference>
<dbReference type="Pfam" id="PF09587">
    <property type="entry name" value="PGA_cap"/>
    <property type="match status" value="1"/>
</dbReference>
<dbReference type="CDD" id="cd07381">
    <property type="entry name" value="MPP_CapA"/>
    <property type="match status" value="1"/>
</dbReference>
<name>A0A1G9CH09_9GAMM</name>
<proteinExistence type="inferred from homology"/>
<accession>A0A1G9CH09</accession>
<organism evidence="3 4">
    <name type="scientific">Microbulbifer yueqingensis</name>
    <dbReference type="NCBI Taxonomy" id="658219"/>
    <lineage>
        <taxon>Bacteria</taxon>
        <taxon>Pseudomonadati</taxon>
        <taxon>Pseudomonadota</taxon>
        <taxon>Gammaproteobacteria</taxon>
        <taxon>Cellvibrionales</taxon>
        <taxon>Microbulbiferaceae</taxon>
        <taxon>Microbulbifer</taxon>
    </lineage>
</organism>
<dbReference type="AlphaFoldDB" id="A0A1G9CH09"/>
<protein>
    <submittedName>
        <fullName evidence="3">Poly-gamma-glutamate synthesis protein (Capsule biosynthesis protein)</fullName>
    </submittedName>
</protein>
<dbReference type="PANTHER" id="PTHR33393:SF11">
    <property type="entry name" value="POLYGLUTAMINE SYNTHESIS ACCESSORY PROTEIN RV0574C-RELATED"/>
    <property type="match status" value="1"/>
</dbReference>